<feature type="compositionally biased region" description="Low complexity" evidence="3">
    <location>
        <begin position="294"/>
        <end position="309"/>
    </location>
</feature>
<dbReference type="SUPFAM" id="SSF51120">
    <property type="entry name" value="beta-Roll"/>
    <property type="match status" value="3"/>
</dbReference>
<dbReference type="InterPro" id="IPR050557">
    <property type="entry name" value="RTX_toxin/Mannuronan_C5-epim"/>
</dbReference>
<feature type="region of interest" description="Disordered" evidence="3">
    <location>
        <begin position="218"/>
        <end position="328"/>
    </location>
</feature>
<feature type="compositionally biased region" description="Pro residues" evidence="3">
    <location>
        <begin position="264"/>
        <end position="284"/>
    </location>
</feature>
<dbReference type="PRINTS" id="PR00313">
    <property type="entry name" value="CABNDNGRPT"/>
</dbReference>
<comment type="caution">
    <text evidence="5">The sequence shown here is derived from an EMBL/GenBank/DDBJ whole genome shotgun (WGS) entry which is preliminary data.</text>
</comment>
<dbReference type="GO" id="GO:0005576">
    <property type="term" value="C:extracellular region"/>
    <property type="evidence" value="ECO:0007669"/>
    <property type="project" value="UniProtKB-SubCell"/>
</dbReference>
<feature type="region of interest" description="Disordered" evidence="3">
    <location>
        <begin position="154"/>
        <end position="203"/>
    </location>
</feature>
<proteinExistence type="predicted"/>
<organism evidence="5 6">
    <name type="scientific">Falsigemmobacter faecalis</name>
    <dbReference type="NCBI Taxonomy" id="2488730"/>
    <lineage>
        <taxon>Bacteria</taxon>
        <taxon>Pseudomonadati</taxon>
        <taxon>Pseudomonadota</taxon>
        <taxon>Alphaproteobacteria</taxon>
        <taxon>Rhodobacterales</taxon>
        <taxon>Paracoccaceae</taxon>
        <taxon>Falsigemmobacter</taxon>
    </lineage>
</organism>
<accession>A0A3P3D3U3</accession>
<dbReference type="AlphaFoldDB" id="A0A3P3D3U3"/>
<dbReference type="Proteomes" id="UP000282125">
    <property type="component" value="Unassembled WGS sequence"/>
</dbReference>
<evidence type="ECO:0000256" key="4">
    <source>
        <dbReference type="SAM" id="Phobius"/>
    </source>
</evidence>
<keyword evidence="6" id="KW-1185">Reference proteome</keyword>
<dbReference type="OrthoDB" id="9342475at2"/>
<feature type="compositionally biased region" description="Basic and acidic residues" evidence="3">
    <location>
        <begin position="7"/>
        <end position="29"/>
    </location>
</feature>
<keyword evidence="4" id="KW-1133">Transmembrane helix</keyword>
<dbReference type="InterPro" id="IPR018511">
    <property type="entry name" value="Hemolysin-typ_Ca-bd_CS"/>
</dbReference>
<dbReference type="GO" id="GO:0005509">
    <property type="term" value="F:calcium ion binding"/>
    <property type="evidence" value="ECO:0007669"/>
    <property type="project" value="InterPro"/>
</dbReference>
<dbReference type="Pfam" id="PF00353">
    <property type="entry name" value="HemolysinCabind"/>
    <property type="match status" value="2"/>
</dbReference>
<evidence type="ECO:0000313" key="6">
    <source>
        <dbReference type="Proteomes" id="UP000282125"/>
    </source>
</evidence>
<protein>
    <recommendedName>
        <fullName evidence="7">Calcium-binding protein</fullName>
    </recommendedName>
</protein>
<evidence type="ECO:0000313" key="5">
    <source>
        <dbReference type="EMBL" id="RRH69049.1"/>
    </source>
</evidence>
<feature type="compositionally biased region" description="Pro residues" evidence="3">
    <location>
        <begin position="160"/>
        <end position="172"/>
    </location>
</feature>
<keyword evidence="2" id="KW-0964">Secreted</keyword>
<keyword evidence="4" id="KW-0812">Transmembrane</keyword>
<evidence type="ECO:0008006" key="7">
    <source>
        <dbReference type="Google" id="ProtNLM"/>
    </source>
</evidence>
<comment type="subcellular location">
    <subcellularLocation>
        <location evidence="1">Secreted</location>
    </subcellularLocation>
</comment>
<dbReference type="Gene3D" id="2.150.10.10">
    <property type="entry name" value="Serralysin-like metalloprotease, C-terminal"/>
    <property type="match status" value="3"/>
</dbReference>
<dbReference type="PROSITE" id="PS00330">
    <property type="entry name" value="HEMOLYSIN_CALCIUM"/>
    <property type="match status" value="4"/>
</dbReference>
<evidence type="ECO:0000256" key="1">
    <source>
        <dbReference type="ARBA" id="ARBA00004613"/>
    </source>
</evidence>
<evidence type="ECO:0000256" key="3">
    <source>
        <dbReference type="SAM" id="MobiDB-lite"/>
    </source>
</evidence>
<name>A0A3P3D3U3_9RHOB</name>
<dbReference type="RefSeq" id="WP_124966715.1">
    <property type="nucleotide sequence ID" value="NZ_RRAZ01000049.1"/>
</dbReference>
<dbReference type="PANTHER" id="PTHR38340">
    <property type="entry name" value="S-LAYER PROTEIN"/>
    <property type="match status" value="1"/>
</dbReference>
<dbReference type="InterPro" id="IPR001343">
    <property type="entry name" value="Hemolysn_Ca-bd"/>
</dbReference>
<feature type="region of interest" description="Disordered" evidence="3">
    <location>
        <begin position="1"/>
        <end position="30"/>
    </location>
</feature>
<evidence type="ECO:0000256" key="2">
    <source>
        <dbReference type="ARBA" id="ARBA00022525"/>
    </source>
</evidence>
<sequence>MVIRIRSNNDRNPEDDRPFPGDEREDTPRSRMPQVVVAVMAMALAFLRALVSEAKAFFPPAPPGGEPVAGPGQAADLTVQVTDPAGTGPVTAHDASSSRSLSVSWGGSESRLGLVQMAARQAGALPAANDNGYMQPDAEAFLARMMHFSQPLHEATLSFSPPPPQQPAPPQPVVVVSEDGECGCGSGDRSKSGSAAGPDRRSPLPLEAVLIGSLLADSMGPAHGETTDSPASPAADPEGAEPATGEPTPPLSEGARDDDGQPGAVPPPDAPPGPEVPPSVPVRPCPGLSLSDLPAPHQAPQPASFPAAPDDGAGPVGDSEAPLHGSAEGDVIFGGPGDDILSGGSGDDMLFGRAGDDLLIGGAGNDTLFGGAGNDTLLGGSGHDILPGGTGDDVLIGGDGDDTLLGGAGNDLLRDGSGADLVLAGEGDDHVLADADAGHDHFDGGAGRDHLDYTASPADLTLTYSEGAGRVTTPEGSDSFTGFEAVTGGAGNDHFLIGTGMARLRGGEGQDIFEFCLPPAPSNLPPALSMPEGPAPAALRFDYWLDDFQAGDRLRLRHHDIVEDLLDSLEDRFGEFYRTEIDDDDLHLSITHESDEDGDRTIIRGTMEENDSFTLIITLEGHRALALVEFT</sequence>
<dbReference type="PANTHER" id="PTHR38340:SF1">
    <property type="entry name" value="S-LAYER PROTEIN"/>
    <property type="match status" value="1"/>
</dbReference>
<dbReference type="EMBL" id="RRAZ01000049">
    <property type="protein sequence ID" value="RRH69049.1"/>
    <property type="molecule type" value="Genomic_DNA"/>
</dbReference>
<dbReference type="InterPro" id="IPR011049">
    <property type="entry name" value="Serralysin-like_metalloprot_C"/>
</dbReference>
<feature type="transmembrane region" description="Helical" evidence="4">
    <location>
        <begin position="34"/>
        <end position="51"/>
    </location>
</feature>
<keyword evidence="4" id="KW-0472">Membrane</keyword>
<gene>
    <name evidence="5" type="ORF">EG244_18870</name>
</gene>
<reference evidence="5 6" key="1">
    <citation type="submission" date="2018-11" db="EMBL/GenBank/DDBJ databases">
        <title>Gemmobacter sp. nov., YIM 102744-1 draft genome.</title>
        <authorList>
            <person name="Li G."/>
            <person name="Jiang Y."/>
        </authorList>
    </citation>
    <scope>NUCLEOTIDE SEQUENCE [LARGE SCALE GENOMIC DNA]</scope>
    <source>
        <strain evidence="5 6">YIM 102744-1</strain>
    </source>
</reference>